<dbReference type="AlphaFoldDB" id="A0A5B8UFU7"/>
<name>A0A5B8UFU7_9BACT</name>
<dbReference type="EMBL" id="CP042433">
    <property type="protein sequence ID" value="QEC55541.1"/>
    <property type="molecule type" value="Genomic_DNA"/>
</dbReference>
<accession>A0A5B8UFU7</accession>
<dbReference type="Proteomes" id="UP000321204">
    <property type="component" value="Chromosome"/>
</dbReference>
<dbReference type="KEGG" id="fgg:FSB75_06370"/>
<dbReference type="RefSeq" id="WP_146784441.1">
    <property type="nucleotide sequence ID" value="NZ_BAABIO010000002.1"/>
</dbReference>
<feature type="transmembrane region" description="Helical" evidence="1">
    <location>
        <begin position="13"/>
        <end position="30"/>
    </location>
</feature>
<organism evidence="2 3">
    <name type="scientific">Flavisolibacter ginsenosidimutans</name>
    <dbReference type="NCBI Taxonomy" id="661481"/>
    <lineage>
        <taxon>Bacteria</taxon>
        <taxon>Pseudomonadati</taxon>
        <taxon>Bacteroidota</taxon>
        <taxon>Chitinophagia</taxon>
        <taxon>Chitinophagales</taxon>
        <taxon>Chitinophagaceae</taxon>
        <taxon>Flavisolibacter</taxon>
    </lineage>
</organism>
<proteinExistence type="predicted"/>
<keyword evidence="1" id="KW-1133">Transmembrane helix</keyword>
<evidence type="ECO:0000313" key="3">
    <source>
        <dbReference type="Proteomes" id="UP000321204"/>
    </source>
</evidence>
<keyword evidence="3" id="KW-1185">Reference proteome</keyword>
<evidence type="ECO:0000256" key="1">
    <source>
        <dbReference type="SAM" id="Phobius"/>
    </source>
</evidence>
<sequence>MGTQTKPLSRKKFLSWGLGISSLLTVPAFLRSSNKKKETKTVKMLTQDGKLVTVDIAAIPDKKKKIAPEDIHTWITEKKSTL</sequence>
<reference evidence="2 3" key="1">
    <citation type="journal article" date="2015" name="Int. J. Syst. Evol. Microbiol.">
        <title>Flavisolibacter ginsenosidimutans sp. nov., with ginsenoside-converting activity isolated from soil used for cultivating ginseng.</title>
        <authorList>
            <person name="Zhao Y."/>
            <person name="Liu Q."/>
            <person name="Kang M.S."/>
            <person name="Jin F."/>
            <person name="Yu H."/>
            <person name="Im W.T."/>
        </authorList>
    </citation>
    <scope>NUCLEOTIDE SEQUENCE [LARGE SCALE GENOMIC DNA]</scope>
    <source>
        <strain evidence="2 3">Gsoil 636</strain>
    </source>
</reference>
<protein>
    <submittedName>
        <fullName evidence="2">Uncharacterized protein</fullName>
    </submittedName>
</protein>
<keyword evidence="1" id="KW-0812">Transmembrane</keyword>
<dbReference type="OrthoDB" id="680655at2"/>
<evidence type="ECO:0000313" key="2">
    <source>
        <dbReference type="EMBL" id="QEC55541.1"/>
    </source>
</evidence>
<gene>
    <name evidence="2" type="ORF">FSB75_06370</name>
</gene>
<keyword evidence="1" id="KW-0472">Membrane</keyword>